<evidence type="ECO:0000313" key="2">
    <source>
        <dbReference type="Proteomes" id="UP000626109"/>
    </source>
</evidence>
<dbReference type="EMBL" id="CAJNNW010014603">
    <property type="protein sequence ID" value="CAE8656823.1"/>
    <property type="molecule type" value="Genomic_DNA"/>
</dbReference>
<gene>
    <name evidence="1" type="ORF">PGLA2088_LOCUS12395</name>
</gene>
<feature type="non-terminal residue" evidence="1">
    <location>
        <position position="1"/>
    </location>
</feature>
<comment type="caution">
    <text evidence="1">The sequence shown here is derived from an EMBL/GenBank/DDBJ whole genome shotgun (WGS) entry which is preliminary data.</text>
</comment>
<dbReference type="Proteomes" id="UP000626109">
    <property type="component" value="Unassembled WGS sequence"/>
</dbReference>
<reference evidence="1" key="1">
    <citation type="submission" date="2021-02" db="EMBL/GenBank/DDBJ databases">
        <authorList>
            <person name="Dougan E. K."/>
            <person name="Rhodes N."/>
            <person name="Thang M."/>
            <person name="Chan C."/>
        </authorList>
    </citation>
    <scope>NUCLEOTIDE SEQUENCE</scope>
</reference>
<accession>A0A813ITX3</accession>
<proteinExistence type="predicted"/>
<organism evidence="1 2">
    <name type="scientific">Polarella glacialis</name>
    <name type="common">Dinoflagellate</name>
    <dbReference type="NCBI Taxonomy" id="89957"/>
    <lineage>
        <taxon>Eukaryota</taxon>
        <taxon>Sar</taxon>
        <taxon>Alveolata</taxon>
        <taxon>Dinophyceae</taxon>
        <taxon>Suessiales</taxon>
        <taxon>Suessiaceae</taxon>
        <taxon>Polarella</taxon>
    </lineage>
</organism>
<protein>
    <submittedName>
        <fullName evidence="1">Uncharacterized protein</fullName>
    </submittedName>
</protein>
<name>A0A813ITX3_POLGL</name>
<evidence type="ECO:0000313" key="1">
    <source>
        <dbReference type="EMBL" id="CAE8656823.1"/>
    </source>
</evidence>
<dbReference type="AlphaFoldDB" id="A0A813ITX3"/>
<feature type="non-terminal residue" evidence="1">
    <location>
        <position position="169"/>
    </location>
</feature>
<sequence>EIQVQDAKQSNSGGRDQLKLQLLQSELQRLEQEEQFGILFYQAIEASRDGSPLVTDDLVTQLCRVTKVSLKSQLALSVAWLQAPHEVTRLEGGKFLRTKLREFLSPSGRGQRLSEPLLHALLSALRGQELKEALDDKDRHALSKQLIELYPDFDTSSSPVAGLVDLQRM</sequence>